<evidence type="ECO:0000313" key="1">
    <source>
        <dbReference type="EMBL" id="RFO95147.1"/>
    </source>
</evidence>
<dbReference type="AlphaFoldDB" id="A0A3E1R755"/>
<comment type="caution">
    <text evidence="1">The sequence shown here is derived from an EMBL/GenBank/DDBJ whole genome shotgun (WGS) entry which is preliminary data.</text>
</comment>
<proteinExistence type="predicted"/>
<reference evidence="1 2" key="1">
    <citation type="submission" date="2018-05" db="EMBL/GenBank/DDBJ databases">
        <title>Rhodoferax soyangensis sp.nov., isolated from an oligotrophic freshwater lake.</title>
        <authorList>
            <person name="Park M."/>
        </authorList>
    </citation>
    <scope>NUCLEOTIDE SEQUENCE [LARGE SCALE GENOMIC DNA]</scope>
    <source>
        <strain evidence="1 2">IMCC26218</strain>
    </source>
</reference>
<name>A0A3E1R755_9BURK</name>
<keyword evidence="2" id="KW-1185">Reference proteome</keyword>
<dbReference type="EMBL" id="QFZK01000021">
    <property type="protein sequence ID" value="RFO95147.1"/>
    <property type="molecule type" value="Genomic_DNA"/>
</dbReference>
<organism evidence="1 2">
    <name type="scientific">Rhodoferax lacus</name>
    <dbReference type="NCBI Taxonomy" id="2184758"/>
    <lineage>
        <taxon>Bacteria</taxon>
        <taxon>Pseudomonadati</taxon>
        <taxon>Pseudomonadota</taxon>
        <taxon>Betaproteobacteria</taxon>
        <taxon>Burkholderiales</taxon>
        <taxon>Comamonadaceae</taxon>
        <taxon>Rhodoferax</taxon>
    </lineage>
</organism>
<accession>A0A3E1R755</accession>
<protein>
    <submittedName>
        <fullName evidence="1">Uncharacterized protein</fullName>
    </submittedName>
</protein>
<sequence>MPVSGRYLLINASISNDRIAGADPEDLLVPGLYKAFVPDDLSIGLAARCAFEAFNCVVPISNLDTIELAVWDPDSDAVIEIDFETEIDSMELGNRCLGFEQYAVTSYSINPRPYPMERLFP</sequence>
<evidence type="ECO:0000313" key="2">
    <source>
        <dbReference type="Proteomes" id="UP000260665"/>
    </source>
</evidence>
<dbReference type="Proteomes" id="UP000260665">
    <property type="component" value="Unassembled WGS sequence"/>
</dbReference>
<gene>
    <name evidence="1" type="ORF">DIC66_19735</name>
</gene>